<dbReference type="CDD" id="cd22529">
    <property type="entry name" value="KH-II_NusA_rpt2"/>
    <property type="match status" value="1"/>
</dbReference>
<dbReference type="InterPro" id="IPR036555">
    <property type="entry name" value="NusA_N_sf"/>
</dbReference>
<dbReference type="InterPro" id="IPR030842">
    <property type="entry name" value="TF_NusA_bacterial"/>
</dbReference>
<dbReference type="CDD" id="cd02134">
    <property type="entry name" value="KH-II_NusA_rpt1"/>
    <property type="match status" value="1"/>
</dbReference>
<dbReference type="InterPro" id="IPR009019">
    <property type="entry name" value="KH_sf_prok-type"/>
</dbReference>
<dbReference type="EMBL" id="JAUMVS010000049">
    <property type="protein sequence ID" value="MDO4841798.1"/>
    <property type="molecule type" value="Genomic_DNA"/>
</dbReference>
<keyword evidence="10" id="KW-1185">Reference proteome</keyword>
<dbReference type="HAMAP" id="MF_00945_B">
    <property type="entry name" value="NusA_B"/>
    <property type="match status" value="1"/>
</dbReference>
<organism evidence="9 10">
    <name type="scientific">Phoenicibacter congonensis</name>
    <dbReference type="NCBI Taxonomy" id="1944646"/>
    <lineage>
        <taxon>Bacteria</taxon>
        <taxon>Bacillati</taxon>
        <taxon>Actinomycetota</taxon>
        <taxon>Coriobacteriia</taxon>
        <taxon>Eggerthellales</taxon>
        <taxon>Eggerthellaceae</taxon>
        <taxon>Phoenicibacter</taxon>
    </lineage>
</organism>
<comment type="subcellular location">
    <subcellularLocation>
        <location evidence="7">Cytoplasm</location>
    </subcellularLocation>
</comment>
<dbReference type="InterPro" id="IPR025249">
    <property type="entry name" value="TF_NusA_KH_1st"/>
</dbReference>
<dbReference type="PROSITE" id="PS50126">
    <property type="entry name" value="S1"/>
    <property type="match status" value="1"/>
</dbReference>
<evidence type="ECO:0000256" key="4">
    <source>
        <dbReference type="ARBA" id="ARBA00022884"/>
    </source>
</evidence>
<feature type="domain" description="S1 motif" evidence="8">
    <location>
        <begin position="122"/>
        <end position="209"/>
    </location>
</feature>
<dbReference type="InterPro" id="IPR058582">
    <property type="entry name" value="KH_NusA_2nd"/>
</dbReference>
<keyword evidence="4 7" id="KW-0694">RNA-binding</keyword>
<dbReference type="Pfam" id="PF13184">
    <property type="entry name" value="KH_NusA_1st"/>
    <property type="match status" value="1"/>
</dbReference>
<dbReference type="InterPro" id="IPR015946">
    <property type="entry name" value="KH_dom-like_a/b"/>
</dbReference>
<dbReference type="AlphaFoldDB" id="A0AA43U600"/>
<evidence type="ECO:0000256" key="1">
    <source>
        <dbReference type="ARBA" id="ARBA00022472"/>
    </source>
</evidence>
<dbReference type="GO" id="GO:0003723">
    <property type="term" value="F:RNA binding"/>
    <property type="evidence" value="ECO:0007669"/>
    <property type="project" value="UniProtKB-UniRule"/>
</dbReference>
<dbReference type="PANTHER" id="PTHR22648:SF0">
    <property type="entry name" value="TRANSCRIPTION TERMINATION_ANTITERMINATION PROTEIN NUSA"/>
    <property type="match status" value="1"/>
</dbReference>
<dbReference type="NCBIfam" id="TIGR01953">
    <property type="entry name" value="NusA"/>
    <property type="match status" value="1"/>
</dbReference>
<evidence type="ECO:0000256" key="5">
    <source>
        <dbReference type="ARBA" id="ARBA00023015"/>
    </source>
</evidence>
<gene>
    <name evidence="7 9" type="primary">nusA</name>
    <name evidence="9" type="ORF">Q3982_03870</name>
</gene>
<dbReference type="SUPFAM" id="SSF69705">
    <property type="entry name" value="Transcription factor NusA, N-terminal domain"/>
    <property type="match status" value="1"/>
</dbReference>
<dbReference type="InterPro" id="IPR012340">
    <property type="entry name" value="NA-bd_OB-fold"/>
</dbReference>
<dbReference type="GO" id="GO:0003700">
    <property type="term" value="F:DNA-binding transcription factor activity"/>
    <property type="evidence" value="ECO:0007669"/>
    <property type="project" value="InterPro"/>
</dbReference>
<keyword evidence="3 7" id="KW-0889">Transcription antitermination</keyword>
<comment type="caution">
    <text evidence="9">The sequence shown here is derived from an EMBL/GenBank/DDBJ whole genome shotgun (WGS) entry which is preliminary data.</text>
</comment>
<protein>
    <recommendedName>
        <fullName evidence="7">Transcription termination/antitermination protein NusA</fullName>
    </recommendedName>
</protein>
<dbReference type="Gene3D" id="3.30.1480.10">
    <property type="entry name" value="NusA, N-terminal domain"/>
    <property type="match status" value="1"/>
</dbReference>
<dbReference type="GO" id="GO:0006353">
    <property type="term" value="P:DNA-templated transcription termination"/>
    <property type="evidence" value="ECO:0007669"/>
    <property type="project" value="UniProtKB-UniRule"/>
</dbReference>
<evidence type="ECO:0000256" key="3">
    <source>
        <dbReference type="ARBA" id="ARBA00022814"/>
    </source>
</evidence>
<comment type="subunit">
    <text evidence="7">Monomer. Binds directly to the core enzyme of the DNA-dependent RNA polymerase and to nascent RNA.</text>
</comment>
<comment type="similarity">
    <text evidence="7">Belongs to the NusA family.</text>
</comment>
<dbReference type="GO" id="GO:0005829">
    <property type="term" value="C:cytosol"/>
    <property type="evidence" value="ECO:0007669"/>
    <property type="project" value="TreeGrafter"/>
</dbReference>
<evidence type="ECO:0000259" key="8">
    <source>
        <dbReference type="PROSITE" id="PS50126"/>
    </source>
</evidence>
<sequence length="402" mass="45250">MADNVNLIDALQALAHERKIDEFFIIEKLEESLAKSYEKILGLVNDCRVTIDRKSGKIYVYELVPVGDYNEETDEWDDYEEVDITPSDVSRTAAQNAKSVIAGIVRDATRQSIYEEFSERVGDLITGTVLQGTKDFTIIKIRDGVEAELPHFDLRKKENEGELNERPDNERYHHNQRLKLYILKVRNPNSDDNHVKGEQSRPTIVVSRTHPDLLRRLFEMEVPEVYDGIVEIKSIAREAGDRSKIAVASREPNLDPVGACVGPKGSRVRMVVEELKNERVDIIAYDERPEVYIANALSPAKIQSVTVNRETHFATIVVSDDQLSLAIGKDGQNARLAAKLTGWHIDIKSASFAGEPLAEEETLLEDEVVDETCAFVSEDGIRCRNHARPGSKYCGVHAHLED</sequence>
<keyword evidence="1 7" id="KW-0806">Transcription termination</keyword>
<name>A0AA43U600_9ACTN</name>
<dbReference type="InterPro" id="IPR013735">
    <property type="entry name" value="TF_NusA_N"/>
</dbReference>
<dbReference type="InterPro" id="IPR003029">
    <property type="entry name" value="S1_domain"/>
</dbReference>
<dbReference type="Proteomes" id="UP001168575">
    <property type="component" value="Unassembled WGS sequence"/>
</dbReference>
<accession>A0AA43U600</accession>
<evidence type="ECO:0000313" key="10">
    <source>
        <dbReference type="Proteomes" id="UP001168575"/>
    </source>
</evidence>
<keyword evidence="2 7" id="KW-0963">Cytoplasm</keyword>
<dbReference type="InterPro" id="IPR010213">
    <property type="entry name" value="TF_NusA"/>
</dbReference>
<dbReference type="Pfam" id="PF26594">
    <property type="entry name" value="KH_NusA_2nd"/>
    <property type="match status" value="1"/>
</dbReference>
<dbReference type="FunFam" id="3.30.300.20:FF:000002">
    <property type="entry name" value="Transcription termination/antitermination protein NusA"/>
    <property type="match status" value="1"/>
</dbReference>
<evidence type="ECO:0000256" key="7">
    <source>
        <dbReference type="HAMAP-Rule" id="MF_00945"/>
    </source>
</evidence>
<evidence type="ECO:0000313" key="9">
    <source>
        <dbReference type="EMBL" id="MDO4841798.1"/>
    </source>
</evidence>
<dbReference type="SUPFAM" id="SSF54814">
    <property type="entry name" value="Prokaryotic type KH domain (KH-domain type II)"/>
    <property type="match status" value="2"/>
</dbReference>
<dbReference type="Pfam" id="PF08529">
    <property type="entry name" value="NusA_N"/>
    <property type="match status" value="1"/>
</dbReference>
<evidence type="ECO:0000256" key="6">
    <source>
        <dbReference type="ARBA" id="ARBA00023163"/>
    </source>
</evidence>
<evidence type="ECO:0000256" key="2">
    <source>
        <dbReference type="ARBA" id="ARBA00022490"/>
    </source>
</evidence>
<proteinExistence type="inferred from homology"/>
<dbReference type="Gene3D" id="2.40.50.140">
    <property type="entry name" value="Nucleic acid-binding proteins"/>
    <property type="match status" value="1"/>
</dbReference>
<dbReference type="Gene3D" id="3.30.300.20">
    <property type="match status" value="2"/>
</dbReference>
<reference evidence="9" key="1">
    <citation type="submission" date="2023-07" db="EMBL/GenBank/DDBJ databases">
        <title>Between Cages and Wild: Unraveling the Impact of Captivity on Animal Microbiomes and Antimicrobial Resistance.</title>
        <authorList>
            <person name="Schmartz G.P."/>
            <person name="Rehner J."/>
            <person name="Schuff M.J."/>
            <person name="Becker S.L."/>
            <person name="Kravczyk M."/>
            <person name="Gurevich A."/>
            <person name="Francke R."/>
            <person name="Mueller R."/>
            <person name="Keller V."/>
            <person name="Keller A."/>
        </authorList>
    </citation>
    <scope>NUCLEOTIDE SEQUENCE</scope>
    <source>
        <strain evidence="9">S12M_St_49</strain>
    </source>
</reference>
<dbReference type="GO" id="GO:0031564">
    <property type="term" value="P:transcription antitermination"/>
    <property type="evidence" value="ECO:0007669"/>
    <property type="project" value="UniProtKB-UniRule"/>
</dbReference>
<dbReference type="SUPFAM" id="SSF50249">
    <property type="entry name" value="Nucleic acid-binding proteins"/>
    <property type="match status" value="1"/>
</dbReference>
<keyword evidence="6 7" id="KW-0804">Transcription</keyword>
<dbReference type="PANTHER" id="PTHR22648">
    <property type="entry name" value="TRANSCRIPTION TERMINATION FACTOR NUSA"/>
    <property type="match status" value="1"/>
</dbReference>
<comment type="function">
    <text evidence="7">Participates in both transcription termination and antitermination.</text>
</comment>
<dbReference type="FunFam" id="3.30.300.20:FF:000005">
    <property type="entry name" value="Transcription termination/antitermination protein NusA"/>
    <property type="match status" value="1"/>
</dbReference>
<keyword evidence="5 7" id="KW-0805">Transcription regulation</keyword>